<dbReference type="EMBL" id="JACEIK010002620">
    <property type="protein sequence ID" value="MCD9638109.1"/>
    <property type="molecule type" value="Genomic_DNA"/>
</dbReference>
<keyword evidence="2" id="KW-1185">Reference proteome</keyword>
<accession>A0ABS8UVT1</accession>
<proteinExistence type="predicted"/>
<comment type="caution">
    <text evidence="1">The sequence shown here is derived from an EMBL/GenBank/DDBJ whole genome shotgun (WGS) entry which is preliminary data.</text>
</comment>
<evidence type="ECO:0000313" key="2">
    <source>
        <dbReference type="Proteomes" id="UP000823775"/>
    </source>
</evidence>
<protein>
    <submittedName>
        <fullName evidence="1">Uncharacterized protein</fullName>
    </submittedName>
</protein>
<name>A0ABS8UVT1_DATST</name>
<evidence type="ECO:0000313" key="1">
    <source>
        <dbReference type="EMBL" id="MCD9638109.1"/>
    </source>
</evidence>
<gene>
    <name evidence="1" type="ORF">HAX54_021840</name>
</gene>
<feature type="non-terminal residue" evidence="1">
    <location>
        <position position="96"/>
    </location>
</feature>
<organism evidence="1 2">
    <name type="scientific">Datura stramonium</name>
    <name type="common">Jimsonweed</name>
    <name type="synonym">Common thornapple</name>
    <dbReference type="NCBI Taxonomy" id="4076"/>
    <lineage>
        <taxon>Eukaryota</taxon>
        <taxon>Viridiplantae</taxon>
        <taxon>Streptophyta</taxon>
        <taxon>Embryophyta</taxon>
        <taxon>Tracheophyta</taxon>
        <taxon>Spermatophyta</taxon>
        <taxon>Magnoliopsida</taxon>
        <taxon>eudicotyledons</taxon>
        <taxon>Gunneridae</taxon>
        <taxon>Pentapetalae</taxon>
        <taxon>asterids</taxon>
        <taxon>lamiids</taxon>
        <taxon>Solanales</taxon>
        <taxon>Solanaceae</taxon>
        <taxon>Solanoideae</taxon>
        <taxon>Datureae</taxon>
        <taxon>Datura</taxon>
    </lineage>
</organism>
<reference evidence="1 2" key="1">
    <citation type="journal article" date="2021" name="BMC Genomics">
        <title>Datura genome reveals duplications of psychoactive alkaloid biosynthetic genes and high mutation rate following tissue culture.</title>
        <authorList>
            <person name="Rajewski A."/>
            <person name="Carter-House D."/>
            <person name="Stajich J."/>
            <person name="Litt A."/>
        </authorList>
    </citation>
    <scope>NUCLEOTIDE SEQUENCE [LARGE SCALE GENOMIC DNA]</scope>
    <source>
        <strain evidence="1">AR-01</strain>
    </source>
</reference>
<sequence>MAVVLGLETGFKGDPRLGGHNGSLEDIMRAAAAKLYSWQADVRQPSSEPVYGISNGPHNLDLIELIMSPHDPNLMELALWPSRPLHNGTSMDLVAF</sequence>
<dbReference type="Proteomes" id="UP000823775">
    <property type="component" value="Unassembled WGS sequence"/>
</dbReference>